<dbReference type="Proteomes" id="UP000631312">
    <property type="component" value="Unassembled WGS sequence"/>
</dbReference>
<organism evidence="2 3">
    <name type="scientific">Actinoplanes lobatus</name>
    <dbReference type="NCBI Taxonomy" id="113568"/>
    <lineage>
        <taxon>Bacteria</taxon>
        <taxon>Bacillati</taxon>
        <taxon>Actinomycetota</taxon>
        <taxon>Actinomycetes</taxon>
        <taxon>Micromonosporales</taxon>
        <taxon>Micromonosporaceae</taxon>
        <taxon>Actinoplanes</taxon>
    </lineage>
</organism>
<sequence length="110" mass="11703">MAPLAIATAGTAPISTTTATADRFSWRFERFNRSSSPASRSRIVSPGLCPVPAAGIYAGRGRAGLPAACRTVSCDRAELLGQPERRFRPVSGRVRREPGSAEIQSMDIEA</sequence>
<protein>
    <submittedName>
        <fullName evidence="2">Uncharacterized protein</fullName>
    </submittedName>
</protein>
<evidence type="ECO:0000313" key="3">
    <source>
        <dbReference type="Proteomes" id="UP000631312"/>
    </source>
</evidence>
<feature type="region of interest" description="Disordered" evidence="1">
    <location>
        <begin position="91"/>
        <end position="110"/>
    </location>
</feature>
<evidence type="ECO:0000256" key="1">
    <source>
        <dbReference type="SAM" id="MobiDB-lite"/>
    </source>
</evidence>
<dbReference type="EMBL" id="BOMP01000107">
    <property type="protein sequence ID" value="GIE43514.1"/>
    <property type="molecule type" value="Genomic_DNA"/>
</dbReference>
<comment type="caution">
    <text evidence="2">The sequence shown here is derived from an EMBL/GenBank/DDBJ whole genome shotgun (WGS) entry which is preliminary data.</text>
</comment>
<gene>
    <name evidence="2" type="ORF">Alo02nite_64120</name>
</gene>
<keyword evidence="3" id="KW-1185">Reference proteome</keyword>
<accession>A0ABQ4ASK8</accession>
<evidence type="ECO:0000313" key="2">
    <source>
        <dbReference type="EMBL" id="GIE43514.1"/>
    </source>
</evidence>
<proteinExistence type="predicted"/>
<reference evidence="2 3" key="1">
    <citation type="submission" date="2021-01" db="EMBL/GenBank/DDBJ databases">
        <title>Whole genome shotgun sequence of Actinoplanes lobatus NBRC 12513.</title>
        <authorList>
            <person name="Komaki H."/>
            <person name="Tamura T."/>
        </authorList>
    </citation>
    <scope>NUCLEOTIDE SEQUENCE [LARGE SCALE GENOMIC DNA]</scope>
    <source>
        <strain evidence="2 3">NBRC 12513</strain>
    </source>
</reference>
<name>A0ABQ4ASK8_9ACTN</name>